<gene>
    <name evidence="2" type="ORF">BES08_06555</name>
</gene>
<keyword evidence="3" id="KW-1185">Reference proteome</keyword>
<sequence>MVGRKADKAMIVRTVPFVPNFILGGIYLFVPGLILTLFLNSEPPGAILVALTALAALIRPQASPMLFCVLCSLRTVPFLIAGAIAVGMRIGLAQHGLPALVFFIAIGAVAHGRIHFLRASGQIDI</sequence>
<evidence type="ECO:0000256" key="1">
    <source>
        <dbReference type="SAM" id="Phobius"/>
    </source>
</evidence>
<name>A0A1D8A2V6_9SPHN</name>
<keyword evidence="1" id="KW-0472">Membrane</keyword>
<organism evidence="2 3">
    <name type="scientific">Novosphingobium resinovorum</name>
    <dbReference type="NCBI Taxonomy" id="158500"/>
    <lineage>
        <taxon>Bacteria</taxon>
        <taxon>Pseudomonadati</taxon>
        <taxon>Pseudomonadota</taxon>
        <taxon>Alphaproteobacteria</taxon>
        <taxon>Sphingomonadales</taxon>
        <taxon>Sphingomonadaceae</taxon>
        <taxon>Novosphingobium</taxon>
    </lineage>
</organism>
<feature type="transmembrane region" description="Helical" evidence="1">
    <location>
        <begin position="67"/>
        <end position="86"/>
    </location>
</feature>
<dbReference type="AlphaFoldDB" id="A0A1D8A2V6"/>
<accession>A0A1D8A2V6</accession>
<feature type="transmembrane region" description="Helical" evidence="1">
    <location>
        <begin position="92"/>
        <end position="110"/>
    </location>
</feature>
<dbReference type="KEGG" id="nre:BES08_06555"/>
<keyword evidence="1" id="KW-0812">Transmembrane</keyword>
<feature type="transmembrane region" description="Helical" evidence="1">
    <location>
        <begin position="21"/>
        <end position="39"/>
    </location>
</feature>
<feature type="transmembrane region" description="Helical" evidence="1">
    <location>
        <begin position="45"/>
        <end position="60"/>
    </location>
</feature>
<proteinExistence type="predicted"/>
<keyword evidence="1" id="KW-1133">Transmembrane helix</keyword>
<protein>
    <submittedName>
        <fullName evidence="2">Uncharacterized protein</fullName>
    </submittedName>
</protein>
<evidence type="ECO:0000313" key="3">
    <source>
        <dbReference type="Proteomes" id="UP000094626"/>
    </source>
</evidence>
<reference evidence="3" key="1">
    <citation type="journal article" date="2017" name="J. Biotechnol.">
        <title>Complete genome sequence of Novosphingobium resinovorum SA1, a versatile xenobiotic-degrading bacterium capable of utilizing sulfanilic acid.</title>
        <authorList>
            <person name="Hegedus B."/>
            <person name="Kos P.B."/>
            <person name="Balint B."/>
            <person name="Maroti G."/>
            <person name="Gan H.M."/>
            <person name="Perei K."/>
            <person name="Rakhely G."/>
        </authorList>
    </citation>
    <scope>NUCLEOTIDE SEQUENCE [LARGE SCALE GENOMIC DNA]</scope>
    <source>
        <strain evidence="3">SA1</strain>
    </source>
</reference>
<dbReference type="EMBL" id="CP017075">
    <property type="protein sequence ID" value="AOR76447.1"/>
    <property type="molecule type" value="Genomic_DNA"/>
</dbReference>
<evidence type="ECO:0000313" key="2">
    <source>
        <dbReference type="EMBL" id="AOR76447.1"/>
    </source>
</evidence>
<dbReference type="Proteomes" id="UP000094626">
    <property type="component" value="Chromosome"/>
</dbReference>